<keyword evidence="2" id="KW-1185">Reference proteome</keyword>
<reference evidence="1 2" key="1">
    <citation type="journal article" date="2022" name="DNA Res.">
        <title>Chromosomal-level genome assembly of the orchid tree Bauhinia variegata (Leguminosae; Cercidoideae) supports the allotetraploid origin hypothesis of Bauhinia.</title>
        <authorList>
            <person name="Zhong Y."/>
            <person name="Chen Y."/>
            <person name="Zheng D."/>
            <person name="Pang J."/>
            <person name="Liu Y."/>
            <person name="Luo S."/>
            <person name="Meng S."/>
            <person name="Qian L."/>
            <person name="Wei D."/>
            <person name="Dai S."/>
            <person name="Zhou R."/>
        </authorList>
    </citation>
    <scope>NUCLEOTIDE SEQUENCE [LARGE SCALE GENOMIC DNA]</scope>
    <source>
        <strain evidence="1">BV-YZ2020</strain>
    </source>
</reference>
<evidence type="ECO:0000313" key="2">
    <source>
        <dbReference type="Proteomes" id="UP000828941"/>
    </source>
</evidence>
<protein>
    <submittedName>
        <fullName evidence="1">Uncharacterized protein</fullName>
    </submittedName>
</protein>
<evidence type="ECO:0000313" key="1">
    <source>
        <dbReference type="EMBL" id="KAI4349558.1"/>
    </source>
</evidence>
<dbReference type="EMBL" id="CM039429">
    <property type="protein sequence ID" value="KAI4349558.1"/>
    <property type="molecule type" value="Genomic_DNA"/>
</dbReference>
<comment type="caution">
    <text evidence="1">The sequence shown here is derived from an EMBL/GenBank/DDBJ whole genome shotgun (WGS) entry which is preliminary data.</text>
</comment>
<sequence length="184" mass="20401">MEKNHSSNPSMCKKIRAAIATSPAFRAFYRVSSHHHRQESRPSWDSPPAPQTKSSLPQNPRGNYYSTEGAGMIPIKYDYSTTTAAKVGAAKPPAKASPLEAQNGDGKNFESVFTDYLERNKQKIRTVSNAGMGQSIKPAPEEDYGAEKKDSHNHKDHFTAFIERAKKKIRTTSNVGKTSSFRRG</sequence>
<name>A0ACB9PLW6_BAUVA</name>
<organism evidence="1 2">
    <name type="scientific">Bauhinia variegata</name>
    <name type="common">Purple orchid tree</name>
    <name type="synonym">Phanera variegata</name>
    <dbReference type="NCBI Taxonomy" id="167791"/>
    <lineage>
        <taxon>Eukaryota</taxon>
        <taxon>Viridiplantae</taxon>
        <taxon>Streptophyta</taxon>
        <taxon>Embryophyta</taxon>
        <taxon>Tracheophyta</taxon>
        <taxon>Spermatophyta</taxon>
        <taxon>Magnoliopsida</taxon>
        <taxon>eudicotyledons</taxon>
        <taxon>Gunneridae</taxon>
        <taxon>Pentapetalae</taxon>
        <taxon>rosids</taxon>
        <taxon>fabids</taxon>
        <taxon>Fabales</taxon>
        <taxon>Fabaceae</taxon>
        <taxon>Cercidoideae</taxon>
        <taxon>Cercideae</taxon>
        <taxon>Bauhiniinae</taxon>
        <taxon>Bauhinia</taxon>
    </lineage>
</organism>
<dbReference type="Proteomes" id="UP000828941">
    <property type="component" value="Chromosome 4"/>
</dbReference>
<accession>A0ACB9PLW6</accession>
<gene>
    <name evidence="1" type="ORF">L6164_010135</name>
</gene>
<proteinExistence type="predicted"/>